<gene>
    <name evidence="2" type="ORF">DSM107010_70420</name>
</gene>
<accession>A0AB37U8Z0</accession>
<dbReference type="AlphaFoldDB" id="A0AB37U8Z0"/>
<name>A0AB37U8Z0_9CYAN</name>
<sequence>MDFYLDTFLNLPNATVECCQKLEEYVCLHLKLLNGGINCPYCQCYTEEIHQDRPILVRDLSICGQVVYLKIPRRQFECTNCGRYTTEPLDFVENKRLHTKRYEKYVYQRVATSSIQEACRQEGLKYDEVKAMFDGVSK</sequence>
<evidence type="ECO:0000313" key="3">
    <source>
        <dbReference type="Proteomes" id="UP000282574"/>
    </source>
</evidence>
<keyword evidence="3" id="KW-1185">Reference proteome</keyword>
<dbReference type="InterPro" id="IPR029261">
    <property type="entry name" value="Transposase_Znf"/>
</dbReference>
<dbReference type="EMBL" id="RSCK01000178">
    <property type="protein sequence ID" value="RUS96587.1"/>
    <property type="molecule type" value="Genomic_DNA"/>
</dbReference>
<feature type="domain" description="C2H2-type" evidence="1">
    <location>
        <begin position="76"/>
        <end position="103"/>
    </location>
</feature>
<comment type="caution">
    <text evidence="2">The sequence shown here is derived from an EMBL/GenBank/DDBJ whole genome shotgun (WGS) entry which is preliminary data.</text>
</comment>
<evidence type="ECO:0000259" key="1">
    <source>
        <dbReference type="PROSITE" id="PS50157"/>
    </source>
</evidence>
<organism evidence="2 3">
    <name type="scientific">Chroococcidiopsis cubana SAG 39.79</name>
    <dbReference type="NCBI Taxonomy" id="388085"/>
    <lineage>
        <taxon>Bacteria</taxon>
        <taxon>Bacillati</taxon>
        <taxon>Cyanobacteriota</taxon>
        <taxon>Cyanophyceae</taxon>
        <taxon>Chroococcidiopsidales</taxon>
        <taxon>Chroococcidiopsidaceae</taxon>
        <taxon>Chroococcidiopsis</taxon>
    </lineage>
</organism>
<proteinExistence type="predicted"/>
<dbReference type="Pfam" id="PF14690">
    <property type="entry name" value="Zn_ribbon_ISL3"/>
    <property type="match status" value="1"/>
</dbReference>
<dbReference type="Proteomes" id="UP000282574">
    <property type="component" value="Unassembled WGS sequence"/>
</dbReference>
<dbReference type="Pfam" id="PF13542">
    <property type="entry name" value="HTH_Tnp_ISL3"/>
    <property type="match status" value="1"/>
</dbReference>
<reference evidence="2 3" key="1">
    <citation type="journal article" date="2019" name="Genome Biol. Evol.">
        <title>Day and night: Metabolic profiles and evolutionary relationships of six axenic non-marine cyanobacteria.</title>
        <authorList>
            <person name="Will S.E."/>
            <person name="Henke P."/>
            <person name="Boedeker C."/>
            <person name="Huang S."/>
            <person name="Brinkmann H."/>
            <person name="Rohde M."/>
            <person name="Jarek M."/>
            <person name="Friedl T."/>
            <person name="Seufert S."/>
            <person name="Schumacher M."/>
            <person name="Overmann J."/>
            <person name="Neumann-Schaal M."/>
            <person name="Petersen J."/>
        </authorList>
    </citation>
    <scope>NUCLEOTIDE SEQUENCE [LARGE SCALE GENOMIC DNA]</scope>
    <source>
        <strain evidence="2 3">SAG 39.79</strain>
    </source>
</reference>
<evidence type="ECO:0000313" key="2">
    <source>
        <dbReference type="EMBL" id="RUS96587.1"/>
    </source>
</evidence>
<dbReference type="InterPro" id="IPR013087">
    <property type="entry name" value="Znf_C2H2_type"/>
</dbReference>
<protein>
    <submittedName>
        <fullName evidence="2">Transposase</fullName>
    </submittedName>
</protein>
<dbReference type="PROSITE" id="PS50157">
    <property type="entry name" value="ZINC_FINGER_C2H2_2"/>
    <property type="match status" value="1"/>
</dbReference>
<dbReference type="RefSeq" id="WP_106171243.1">
    <property type="nucleotide sequence ID" value="NZ_JAVKZF010000004.1"/>
</dbReference>
<dbReference type="InterPro" id="IPR032877">
    <property type="entry name" value="Transposase_HTH"/>
</dbReference>